<feature type="region of interest" description="Disordered" evidence="1">
    <location>
        <begin position="705"/>
        <end position="737"/>
    </location>
</feature>
<evidence type="ECO:0000313" key="3">
    <source>
        <dbReference type="Proteomes" id="UP000186176"/>
    </source>
</evidence>
<reference evidence="2 3" key="1">
    <citation type="submission" date="2016-10" db="EMBL/GenBank/DDBJ databases">
        <title>Reductive evolution of mitochondrial metabolism and differential evolution of invasion-related proteins in Cryptosporidium.</title>
        <authorList>
            <person name="Liu S."/>
            <person name="Roellig D.M."/>
            <person name="Guo Y."/>
            <person name="Li N."/>
            <person name="Frace M.A."/>
            <person name="Tang K."/>
            <person name="Zhang L."/>
            <person name="Feng Y."/>
            <person name="Xiao L."/>
        </authorList>
    </citation>
    <scope>NUCLEOTIDE SEQUENCE [LARGE SCALE GENOMIC DNA]</scope>
    <source>
        <strain evidence="2">39726</strain>
    </source>
</reference>
<evidence type="ECO:0000256" key="1">
    <source>
        <dbReference type="SAM" id="MobiDB-lite"/>
    </source>
</evidence>
<name>A0A1J4M9U7_9CRYT</name>
<dbReference type="AlphaFoldDB" id="A0A1J4M9U7"/>
<dbReference type="OrthoDB" id="10656665at2759"/>
<protein>
    <submittedName>
        <fullName evidence="2">Uncharacterized protein</fullName>
    </submittedName>
</protein>
<dbReference type="VEuPathDB" id="CryptoDB:cubi_03291"/>
<keyword evidence="3" id="KW-1185">Reference proteome</keyword>
<dbReference type="GeneID" id="39980083"/>
<gene>
    <name evidence="2" type="ORF">cubi_03291</name>
</gene>
<organism evidence="2 3">
    <name type="scientific">Cryptosporidium ubiquitum</name>
    <dbReference type="NCBI Taxonomy" id="857276"/>
    <lineage>
        <taxon>Eukaryota</taxon>
        <taxon>Sar</taxon>
        <taxon>Alveolata</taxon>
        <taxon>Apicomplexa</taxon>
        <taxon>Conoidasida</taxon>
        <taxon>Coccidia</taxon>
        <taxon>Eucoccidiorida</taxon>
        <taxon>Eimeriorina</taxon>
        <taxon>Cryptosporidiidae</taxon>
        <taxon>Cryptosporidium</taxon>
    </lineage>
</organism>
<feature type="region of interest" description="Disordered" evidence="1">
    <location>
        <begin position="141"/>
        <end position="182"/>
    </location>
</feature>
<evidence type="ECO:0000313" key="2">
    <source>
        <dbReference type="EMBL" id="OII70993.1"/>
    </source>
</evidence>
<feature type="compositionally biased region" description="Basic and acidic residues" evidence="1">
    <location>
        <begin position="705"/>
        <end position="716"/>
    </location>
</feature>
<sequence length="1018" mass="114916">MLKDVESKKTIQDINFLNFLELIFHGIIKYCHRFGILNLYKSLENKQEPRFETIEWSSYPQLMDFIFPQFPLEDGMLTDYQLFGFDFLLKSGSYSDIFKRKIGDLILMNQIGPGFGVGSGSGSGSGEIPGAGVGLGFGESEQISGAGGGTEQISGAGDETEQISGVGDGAVSDTKDESESSLDQPLIMEKLPIQIENEEDDDFPLTVEIPGITPEQEIVDNLDLYSLSEHDFSSNVIAFSEELTSLLLPKHVEAAMKYLQGCNIKMLFIINSRIETVKELLNRLNLMNIGINGIERELLMKDAISNVLLGLLKKLQSYLEKCRSLNKYKVAWIHIAELKGKKNLILNSLHPSFINSSVFPFYCDHINLRDISEFMKNSRLKLKNLRQRLNKMINYKEKSSLKKEISILKVSIRRNKTLLEICEKFIDLKHKNNGLYNKVLNVLNNFESNMKLTKNDIYKFHNKIGSQLVKGTIDEEEDLNGLYRIYLSLVEDLNRLNIDEIKFLAKEEGLSTVNYLEKMIDNLKKEQKKGFRKERKEEYIPLKPIKTEGKNMYLMNILTSDPEILDSYSLYCSFVKQPLNLDELIVISDYDKTKLMILLAQLSQNSSKDNRSNIIEGATGYDPVFELGGYYPGLIEDEIPNIEYEYLLRDKEVTKKYLNYISLASDHNSPLELMDFIKIPGNREKDNLMKTLDIAINLAIKEKDSDKLQKQKKPIERSPVSPPKQSTRKSPMKQPLSPNWPILFPLTPQTSTGGKITDLVVRPKEPKGLPLLPSIPTGQISKPKLVTQNQVNIAENLKSDFEIFNKYLDYSSVTRSPLGLEDLIIFSNNHRNELIKILDKAISEGNKSTENSEYSRSSPRTPFTPGIPVPVPLPAPAPAPASVPVPWKPLKPSAAPSIGTKTQLRFSGGRLDQSSVDQSKVSLATLEKHAALVQSGYKADSLSKLQFLLKVSKTDLNHLKALERFVKGPIARCSTNRSSCNNCFVCNSRKSIDKDINNMEKVITALQALIEYCIKNMK</sequence>
<dbReference type="Proteomes" id="UP000186176">
    <property type="component" value="Unassembled WGS sequence"/>
</dbReference>
<dbReference type="EMBL" id="LRBP01000032">
    <property type="protein sequence ID" value="OII70993.1"/>
    <property type="molecule type" value="Genomic_DNA"/>
</dbReference>
<dbReference type="RefSeq" id="XP_028873090.1">
    <property type="nucleotide sequence ID" value="XM_029020304.1"/>
</dbReference>
<comment type="caution">
    <text evidence="2">The sequence shown here is derived from an EMBL/GenBank/DDBJ whole genome shotgun (WGS) entry which is preliminary data.</text>
</comment>
<proteinExistence type="predicted"/>
<accession>A0A1J4M9U7</accession>